<dbReference type="AlphaFoldDB" id="A0A328U871"/>
<sequence>MLNHTFGPYAAIDRLGRKLPLPEKVGTLRENRYVGMFYFINLTWKKGMRPLKDNSKIWRETPEAFMDVSHPVWETDGCYWGEPLFGYYEHGDEWVIRRHAMMLTMADVDFILFDTTNLTMHRENALKVMKIFNEYQQAGWNVPKFAFYTNSEPGKRAQEIYENVYKAEMYPDVWFRPNGKPLLVGRPEFCSDEVKAFFDIRLTQWPTEHIKKEGALPWMAFERPQFVFVNKDGENEAMSVSPAQHPQIKFGDSAFHGETQNRGRSFHHAFHTDKNDAAPGAVDWGYNIAEQWEHAIENDPRMIFVTGWNEWVAGPFKRPENKERPVTFIDTASQEYSRDLEPMRGGHFDNYYIQLIDYIRRYKGCTPWPQENSLATIDIDGGFDQWRQVGPAYRGFPFFEIARNHTGMDGRQYVNESGRHVFDEMKVAHDGENIYFYAKCFDKINSYNFTPWLLLFLKVTKAGCDPLDHPSWAGYHYLINHELLDGRNSLVYENLGGWRWKSTSVAPIRYEGKEFHAAVPRAALGLTGVDQFQIEFKWADNIAETEDVDDFYLNGCSAPYGRLNFVYRAGE</sequence>
<gene>
    <name evidence="1" type="ORF">DPQ25_13775</name>
</gene>
<organism evidence="1 2">
    <name type="scientific">Hydrogeniiclostridium mannosilyticum</name>
    <dbReference type="NCBI Taxonomy" id="2764322"/>
    <lineage>
        <taxon>Bacteria</taxon>
        <taxon>Bacillati</taxon>
        <taxon>Bacillota</taxon>
        <taxon>Clostridia</taxon>
        <taxon>Eubacteriales</taxon>
        <taxon>Acutalibacteraceae</taxon>
        <taxon>Hydrogeniiclostridium</taxon>
    </lineage>
</organism>
<dbReference type="EMBL" id="QLYR01000017">
    <property type="protein sequence ID" value="RAQ22017.1"/>
    <property type="molecule type" value="Genomic_DNA"/>
</dbReference>
<dbReference type="Proteomes" id="UP000249377">
    <property type="component" value="Unassembled WGS sequence"/>
</dbReference>
<evidence type="ECO:0000313" key="2">
    <source>
        <dbReference type="Proteomes" id="UP000249377"/>
    </source>
</evidence>
<dbReference type="Gene3D" id="3.20.20.80">
    <property type="entry name" value="Glycosidases"/>
    <property type="match status" value="1"/>
</dbReference>
<accession>A0A328U871</accession>
<keyword evidence="2" id="KW-1185">Reference proteome</keyword>
<proteinExistence type="predicted"/>
<protein>
    <submittedName>
        <fullName evidence="1">Uncharacterized protein</fullName>
    </submittedName>
</protein>
<comment type="caution">
    <text evidence="1">The sequence shown here is derived from an EMBL/GenBank/DDBJ whole genome shotgun (WGS) entry which is preliminary data.</text>
</comment>
<dbReference type="RefSeq" id="WP_112333756.1">
    <property type="nucleotide sequence ID" value="NZ_QLYR01000017.1"/>
</dbReference>
<name>A0A328U871_9FIRM</name>
<reference evidence="1 2" key="1">
    <citation type="submission" date="2018-06" db="EMBL/GenBank/DDBJ databases">
        <title>Noncontiguous genome sequence of Ruminococcaceae bacterium ASD2818.</title>
        <authorList>
            <person name="Chaplin A.V."/>
            <person name="Sokolova S.R."/>
            <person name="Kochetkova T.O."/>
            <person name="Goltsov A.Y."/>
            <person name="Trofimov D.Y."/>
            <person name="Efimov B.A."/>
        </authorList>
    </citation>
    <scope>NUCLEOTIDE SEQUENCE [LARGE SCALE GENOMIC DNA]</scope>
    <source>
        <strain evidence="1 2">ASD2818</strain>
    </source>
</reference>
<evidence type="ECO:0000313" key="1">
    <source>
        <dbReference type="EMBL" id="RAQ22017.1"/>
    </source>
</evidence>